<dbReference type="PROSITE" id="PS00108">
    <property type="entry name" value="PROTEIN_KINASE_ST"/>
    <property type="match status" value="1"/>
</dbReference>
<evidence type="ECO:0000256" key="10">
    <source>
        <dbReference type="ARBA" id="ARBA00048679"/>
    </source>
</evidence>
<feature type="region of interest" description="Disordered" evidence="11">
    <location>
        <begin position="407"/>
        <end position="434"/>
    </location>
</feature>
<dbReference type="CDD" id="cd14003">
    <property type="entry name" value="STKc_AMPK-like"/>
    <property type="match status" value="1"/>
</dbReference>
<keyword evidence="8" id="KW-0067">ATP-binding</keyword>
<keyword evidence="3" id="KW-0963">Cytoplasm</keyword>
<sequence length="464" mass="50110">MRAASPVVAATADAAPSSASRPAVATQLPKRDAGAASSSSAVAAARDVAAYMEELQARADARRILEMEIDDEHSRALPGYSVGKVIGEGGFCMVRIGVHHASRRKVAIKVVDRQRLTDPNEAKRMQREIRVMKHLCHECVVRLFEVVETEKILYLVMEHAPNGSLLDFVRARKRMREGDAAHALQQIVSGLDYCHQHEVVHRDIKLENILLDASNRMKLIDFGLSAFYIVGKKLKVHCGSPSYAAPEIVARKHYDGPPVDVWSLGVVLFAMLAGYLPFHTSNGNKQELCGKIMEGKYSAPETVSPAARDLLQRMLTVDPAKRITLPDVLLHPWVQAAPKWEPTGGCIYDVSVDPRSGSVRANEHVLASIARSGLGSRTDVLQALLRGEANTLTAHYYLLAEADEETQRERRRLGGGDGGGVGGGSGGHLARRARSVASPSEALADLVAGEGGAATAAPRQVVVL</sequence>
<dbReference type="PANTHER" id="PTHR24346">
    <property type="entry name" value="MAP/MICROTUBULE AFFINITY-REGULATING KINASE"/>
    <property type="match status" value="1"/>
</dbReference>
<dbReference type="GO" id="GO:0005524">
    <property type="term" value="F:ATP binding"/>
    <property type="evidence" value="ECO:0007669"/>
    <property type="project" value="UniProtKB-KW"/>
</dbReference>
<keyword evidence="6" id="KW-0547">Nucleotide-binding</keyword>
<comment type="catalytic activity">
    <reaction evidence="9">
        <text>L-threonyl-[protein] + ATP = O-phospho-L-threonyl-[protein] + ADP + H(+)</text>
        <dbReference type="Rhea" id="RHEA:46608"/>
        <dbReference type="Rhea" id="RHEA-COMP:11060"/>
        <dbReference type="Rhea" id="RHEA-COMP:11605"/>
        <dbReference type="ChEBI" id="CHEBI:15378"/>
        <dbReference type="ChEBI" id="CHEBI:30013"/>
        <dbReference type="ChEBI" id="CHEBI:30616"/>
        <dbReference type="ChEBI" id="CHEBI:61977"/>
        <dbReference type="ChEBI" id="CHEBI:456216"/>
        <dbReference type="EC" id="2.7.11.1"/>
    </reaction>
</comment>
<evidence type="ECO:0000256" key="8">
    <source>
        <dbReference type="ARBA" id="ARBA00022840"/>
    </source>
</evidence>
<evidence type="ECO:0000256" key="2">
    <source>
        <dbReference type="ARBA" id="ARBA00012513"/>
    </source>
</evidence>
<dbReference type="InterPro" id="IPR000719">
    <property type="entry name" value="Prot_kinase_dom"/>
</dbReference>
<comment type="subcellular location">
    <subcellularLocation>
        <location evidence="1">Cytoplasm</location>
    </subcellularLocation>
</comment>
<comment type="catalytic activity">
    <reaction evidence="10">
        <text>L-seryl-[protein] + ATP = O-phospho-L-seryl-[protein] + ADP + H(+)</text>
        <dbReference type="Rhea" id="RHEA:17989"/>
        <dbReference type="Rhea" id="RHEA-COMP:9863"/>
        <dbReference type="Rhea" id="RHEA-COMP:11604"/>
        <dbReference type="ChEBI" id="CHEBI:15378"/>
        <dbReference type="ChEBI" id="CHEBI:29999"/>
        <dbReference type="ChEBI" id="CHEBI:30616"/>
        <dbReference type="ChEBI" id="CHEBI:83421"/>
        <dbReference type="ChEBI" id="CHEBI:456216"/>
        <dbReference type="EC" id="2.7.11.1"/>
    </reaction>
</comment>
<dbReference type="EMBL" id="HBEC01030086">
    <property type="protein sequence ID" value="CAD8297185.1"/>
    <property type="molecule type" value="Transcribed_RNA"/>
</dbReference>
<dbReference type="InterPro" id="IPR008271">
    <property type="entry name" value="Ser/Thr_kinase_AS"/>
</dbReference>
<evidence type="ECO:0000256" key="11">
    <source>
        <dbReference type="SAM" id="MobiDB-lite"/>
    </source>
</evidence>
<dbReference type="FunFam" id="1.10.510.10:FF:001222">
    <property type="entry name" value="Serine/threonine-protein kinase ppk25"/>
    <property type="match status" value="1"/>
</dbReference>
<keyword evidence="7" id="KW-0418">Kinase</keyword>
<dbReference type="Gene3D" id="1.10.510.10">
    <property type="entry name" value="Transferase(Phosphotransferase) domain 1"/>
    <property type="match status" value="1"/>
</dbReference>
<feature type="compositionally biased region" description="Low complexity" evidence="11">
    <location>
        <begin position="12"/>
        <end position="25"/>
    </location>
</feature>
<dbReference type="GO" id="GO:0005737">
    <property type="term" value="C:cytoplasm"/>
    <property type="evidence" value="ECO:0007669"/>
    <property type="project" value="UniProtKB-SubCell"/>
</dbReference>
<reference evidence="13" key="1">
    <citation type="submission" date="2021-01" db="EMBL/GenBank/DDBJ databases">
        <authorList>
            <person name="Corre E."/>
            <person name="Pelletier E."/>
            <person name="Niang G."/>
            <person name="Scheremetjew M."/>
            <person name="Finn R."/>
            <person name="Kale V."/>
            <person name="Holt S."/>
            <person name="Cochrane G."/>
            <person name="Meng A."/>
            <person name="Brown T."/>
            <person name="Cohen L."/>
        </authorList>
    </citation>
    <scope>NUCLEOTIDE SEQUENCE</scope>
    <source>
        <strain evidence="13">CCMP219</strain>
    </source>
</reference>
<protein>
    <recommendedName>
        <fullName evidence="2">non-specific serine/threonine protein kinase</fullName>
        <ecNumber evidence="2">2.7.11.1</ecNumber>
    </recommendedName>
</protein>
<dbReference type="EC" id="2.7.11.1" evidence="2"/>
<evidence type="ECO:0000256" key="6">
    <source>
        <dbReference type="ARBA" id="ARBA00022741"/>
    </source>
</evidence>
<dbReference type="GO" id="GO:0004674">
    <property type="term" value="F:protein serine/threonine kinase activity"/>
    <property type="evidence" value="ECO:0007669"/>
    <property type="project" value="UniProtKB-KW"/>
</dbReference>
<name>A0A7R9YZB3_9CHLO</name>
<evidence type="ECO:0000256" key="5">
    <source>
        <dbReference type="ARBA" id="ARBA00022679"/>
    </source>
</evidence>
<dbReference type="Pfam" id="PF00069">
    <property type="entry name" value="Pkinase"/>
    <property type="match status" value="1"/>
</dbReference>
<dbReference type="SMART" id="SM00220">
    <property type="entry name" value="S_TKc"/>
    <property type="match status" value="1"/>
</dbReference>
<proteinExistence type="predicted"/>
<keyword evidence="5" id="KW-0808">Transferase</keyword>
<evidence type="ECO:0000256" key="3">
    <source>
        <dbReference type="ARBA" id="ARBA00022490"/>
    </source>
</evidence>
<dbReference type="PROSITE" id="PS50011">
    <property type="entry name" value="PROTEIN_KINASE_DOM"/>
    <property type="match status" value="1"/>
</dbReference>
<evidence type="ECO:0000256" key="1">
    <source>
        <dbReference type="ARBA" id="ARBA00004496"/>
    </source>
</evidence>
<evidence type="ECO:0000256" key="4">
    <source>
        <dbReference type="ARBA" id="ARBA00022527"/>
    </source>
</evidence>
<evidence type="ECO:0000256" key="7">
    <source>
        <dbReference type="ARBA" id="ARBA00022777"/>
    </source>
</evidence>
<evidence type="ECO:0000259" key="12">
    <source>
        <dbReference type="PROSITE" id="PS50011"/>
    </source>
</evidence>
<evidence type="ECO:0000256" key="9">
    <source>
        <dbReference type="ARBA" id="ARBA00047899"/>
    </source>
</evidence>
<feature type="domain" description="Protein kinase" evidence="12">
    <location>
        <begin position="80"/>
        <end position="334"/>
    </location>
</feature>
<dbReference type="SUPFAM" id="SSF56112">
    <property type="entry name" value="Protein kinase-like (PK-like)"/>
    <property type="match status" value="1"/>
</dbReference>
<evidence type="ECO:0000313" key="13">
    <source>
        <dbReference type="EMBL" id="CAD8297185.1"/>
    </source>
</evidence>
<feature type="region of interest" description="Disordered" evidence="11">
    <location>
        <begin position="12"/>
        <end position="37"/>
    </location>
</feature>
<dbReference type="AlphaFoldDB" id="A0A7R9YZB3"/>
<feature type="compositionally biased region" description="Gly residues" evidence="11">
    <location>
        <begin position="415"/>
        <end position="427"/>
    </location>
</feature>
<accession>A0A7R9YZB3</accession>
<dbReference type="GO" id="GO:0035556">
    <property type="term" value="P:intracellular signal transduction"/>
    <property type="evidence" value="ECO:0007669"/>
    <property type="project" value="TreeGrafter"/>
</dbReference>
<dbReference type="FunFam" id="3.30.200.20:FF:000003">
    <property type="entry name" value="Non-specific serine/threonine protein kinase"/>
    <property type="match status" value="1"/>
</dbReference>
<gene>
    <name evidence="13" type="ORF">CEUR00632_LOCUS13901</name>
</gene>
<dbReference type="PANTHER" id="PTHR24346:SF30">
    <property type="entry name" value="MATERNAL EMBRYONIC LEUCINE ZIPPER KINASE"/>
    <property type="match status" value="1"/>
</dbReference>
<keyword evidence="4" id="KW-0723">Serine/threonine-protein kinase</keyword>
<organism evidence="13">
    <name type="scientific">Chlamydomonas euryale</name>
    <dbReference type="NCBI Taxonomy" id="1486919"/>
    <lineage>
        <taxon>Eukaryota</taxon>
        <taxon>Viridiplantae</taxon>
        <taxon>Chlorophyta</taxon>
        <taxon>core chlorophytes</taxon>
        <taxon>Chlorophyceae</taxon>
        <taxon>CS clade</taxon>
        <taxon>Chlamydomonadales</taxon>
        <taxon>Chlamydomonadaceae</taxon>
        <taxon>Chlamydomonas</taxon>
    </lineage>
</organism>
<dbReference type="InterPro" id="IPR011009">
    <property type="entry name" value="Kinase-like_dom_sf"/>
</dbReference>